<sequence>MAVDAWIHFVRKDNGSVECNTYSKLISCKGGTTTNRTKHLRLHGIQTKECTVCASLHLPHNHRRLLLSSRLNQHQALPQWSPHNQVAQCTVCQAGAIVIKQEVEYTPIKVTQPFELIRMDLIGKLAITKNEYHTKKNPHRSRQRICQCHKYPDQWIGGEDEWCNTESTQQIGRKRPETWEEHLDAVMFGLRTKKQMTTKCSPYFLMFGREARHPSEVPDHYMVDGSVEDVVGQESLTEEILHLEDTLKEARENVTRAHEKTRQRLKSASGDRF</sequence>
<proteinExistence type="predicted"/>
<keyword evidence="2" id="KW-1185">Reference proteome</keyword>
<dbReference type="Proteomes" id="UP001057452">
    <property type="component" value="Chromosome 3"/>
</dbReference>
<organism evidence="1 2">
    <name type="scientific">Chaenocephalus aceratus</name>
    <name type="common">Blackfin icefish</name>
    <name type="synonym">Chaenichthys aceratus</name>
    <dbReference type="NCBI Taxonomy" id="36190"/>
    <lineage>
        <taxon>Eukaryota</taxon>
        <taxon>Metazoa</taxon>
        <taxon>Chordata</taxon>
        <taxon>Craniata</taxon>
        <taxon>Vertebrata</taxon>
        <taxon>Euteleostomi</taxon>
        <taxon>Actinopterygii</taxon>
        <taxon>Neopterygii</taxon>
        <taxon>Teleostei</taxon>
        <taxon>Neoteleostei</taxon>
        <taxon>Acanthomorphata</taxon>
        <taxon>Eupercaria</taxon>
        <taxon>Perciformes</taxon>
        <taxon>Notothenioidei</taxon>
        <taxon>Channichthyidae</taxon>
        <taxon>Chaenocephalus</taxon>
    </lineage>
</organism>
<protein>
    <submittedName>
        <fullName evidence="1">Uncharacterized protein</fullName>
    </submittedName>
</protein>
<comment type="caution">
    <text evidence="1">The sequence shown here is derived from an EMBL/GenBank/DDBJ whole genome shotgun (WGS) entry which is preliminary data.</text>
</comment>
<gene>
    <name evidence="1" type="ORF">KUCAC02_002333</name>
</gene>
<evidence type="ECO:0000313" key="2">
    <source>
        <dbReference type="Proteomes" id="UP001057452"/>
    </source>
</evidence>
<accession>A0ACB9XUG0</accession>
<dbReference type="EMBL" id="CM043787">
    <property type="protein sequence ID" value="KAI4830717.1"/>
    <property type="molecule type" value="Genomic_DNA"/>
</dbReference>
<evidence type="ECO:0000313" key="1">
    <source>
        <dbReference type="EMBL" id="KAI4830717.1"/>
    </source>
</evidence>
<name>A0ACB9XUG0_CHAAC</name>
<reference evidence="1" key="1">
    <citation type="submission" date="2022-05" db="EMBL/GenBank/DDBJ databases">
        <title>Chromosome-level genome of Chaenocephalus aceratus.</title>
        <authorList>
            <person name="Park H."/>
        </authorList>
    </citation>
    <scope>NUCLEOTIDE SEQUENCE</scope>
    <source>
        <strain evidence="1">KU_202001</strain>
    </source>
</reference>